<keyword evidence="4" id="KW-0548">Nucleotidyltransferase</keyword>
<evidence type="ECO:0000313" key="4">
    <source>
        <dbReference type="EMBL" id="GJT83248.1"/>
    </source>
</evidence>
<sequence length="524" mass="61392">MVADALSRKERSKPLRVRALVMTIGLNLPKQILSAQSEARKEENFINKDLHGMINKLEPRADGTLCLNNRSWIPCFGDLRALIMHESHKSKYSIHPGSDKMYQDLKKLYWWPNMKAEIATYVIIDRLTKSAHFLPMREDDTLEKLSRQYLKEVVSRHGLTSLEIIHETTEKIVQIKSRIQASRNLQKIYADVRRKPLEFQIGDKVMLKVSPWKGVIRFGKRGKLNPRYIRPFKIIAKVGTVVYHLELPEQLSRVHSTFHVLNLKTCMADEPLAIPLDEIQIDDKLYFIEELVDIMDREVKRLKLSHIPIVKVHCNSRRSPDFTWEREDQMQKKYPHLFPISTPVAGFIHKMDVDVVRSDGIDIDPEIQAEIDECFAYADALRDKGIDARVVVEAIDREEIEIGGAVEVTYETLGDLVQRFHDHTEEILVHRIQVIESVQRDQGHMIVATGQQSADILERIQELERDNRRLKDIVDVESQRVTRFRRRELRIQRELRQIRHFRFHDHMRIARLKACARRHVGYRS</sequence>
<organism evidence="4 5">
    <name type="scientific">Tanacetum coccineum</name>
    <dbReference type="NCBI Taxonomy" id="301880"/>
    <lineage>
        <taxon>Eukaryota</taxon>
        <taxon>Viridiplantae</taxon>
        <taxon>Streptophyta</taxon>
        <taxon>Embryophyta</taxon>
        <taxon>Tracheophyta</taxon>
        <taxon>Spermatophyta</taxon>
        <taxon>Magnoliopsida</taxon>
        <taxon>eudicotyledons</taxon>
        <taxon>Gunneridae</taxon>
        <taxon>Pentapetalae</taxon>
        <taxon>asterids</taxon>
        <taxon>campanulids</taxon>
        <taxon>Asterales</taxon>
        <taxon>Asteraceae</taxon>
        <taxon>Asteroideae</taxon>
        <taxon>Anthemideae</taxon>
        <taxon>Anthemidinae</taxon>
        <taxon>Tanacetum</taxon>
    </lineage>
</organism>
<keyword evidence="4" id="KW-0695">RNA-directed DNA polymerase</keyword>
<dbReference type="Pfam" id="PF17921">
    <property type="entry name" value="Integrase_H2C2"/>
    <property type="match status" value="1"/>
</dbReference>
<name>A0ABQ5H5U0_9ASTR</name>
<reference evidence="4" key="2">
    <citation type="submission" date="2022-01" db="EMBL/GenBank/DDBJ databases">
        <authorList>
            <person name="Yamashiro T."/>
            <person name="Shiraishi A."/>
            <person name="Satake H."/>
            <person name="Nakayama K."/>
        </authorList>
    </citation>
    <scope>NUCLEOTIDE SEQUENCE</scope>
</reference>
<keyword evidence="4" id="KW-0808">Transferase</keyword>
<gene>
    <name evidence="4" type="ORF">Tco_1057590</name>
</gene>
<dbReference type="InterPro" id="IPR056924">
    <property type="entry name" value="SH3_Tf2-1"/>
</dbReference>
<proteinExistence type="predicted"/>
<evidence type="ECO:0000256" key="1">
    <source>
        <dbReference type="SAM" id="Coils"/>
    </source>
</evidence>
<feature type="domain" description="Tf2-1-like SH3-like" evidence="3">
    <location>
        <begin position="202"/>
        <end position="266"/>
    </location>
</feature>
<dbReference type="Pfam" id="PF24626">
    <property type="entry name" value="SH3_Tf2-1"/>
    <property type="match status" value="1"/>
</dbReference>
<dbReference type="Gene3D" id="1.10.340.70">
    <property type="match status" value="1"/>
</dbReference>
<accession>A0ABQ5H5U0</accession>
<keyword evidence="1" id="KW-0175">Coiled coil</keyword>
<feature type="coiled-coil region" evidence="1">
    <location>
        <begin position="453"/>
        <end position="480"/>
    </location>
</feature>
<evidence type="ECO:0000313" key="5">
    <source>
        <dbReference type="Proteomes" id="UP001151760"/>
    </source>
</evidence>
<feature type="domain" description="Integrase zinc-binding" evidence="2">
    <location>
        <begin position="78"/>
        <end position="122"/>
    </location>
</feature>
<dbReference type="EMBL" id="BQNB010019245">
    <property type="protein sequence ID" value="GJT83248.1"/>
    <property type="molecule type" value="Genomic_DNA"/>
</dbReference>
<comment type="caution">
    <text evidence="4">The sequence shown here is derived from an EMBL/GenBank/DDBJ whole genome shotgun (WGS) entry which is preliminary data.</text>
</comment>
<keyword evidence="5" id="KW-1185">Reference proteome</keyword>
<dbReference type="PANTHER" id="PTHR46148:SF59">
    <property type="entry name" value="NUCLEOTIDYLTRANSFERASE, RIBONUCLEASE H"/>
    <property type="match status" value="1"/>
</dbReference>
<evidence type="ECO:0000259" key="2">
    <source>
        <dbReference type="Pfam" id="PF17921"/>
    </source>
</evidence>
<reference evidence="4" key="1">
    <citation type="journal article" date="2022" name="Int. J. Mol. Sci.">
        <title>Draft Genome of Tanacetum Coccineum: Genomic Comparison of Closely Related Tanacetum-Family Plants.</title>
        <authorList>
            <person name="Yamashiro T."/>
            <person name="Shiraishi A."/>
            <person name="Nakayama K."/>
            <person name="Satake H."/>
        </authorList>
    </citation>
    <scope>NUCLEOTIDE SEQUENCE</scope>
</reference>
<dbReference type="GO" id="GO:0003964">
    <property type="term" value="F:RNA-directed DNA polymerase activity"/>
    <property type="evidence" value="ECO:0007669"/>
    <property type="project" value="UniProtKB-KW"/>
</dbReference>
<protein>
    <submittedName>
        <fullName evidence="4">Reverse transcriptase domain-containing protein</fullName>
    </submittedName>
</protein>
<dbReference type="PANTHER" id="PTHR46148">
    <property type="entry name" value="CHROMO DOMAIN-CONTAINING PROTEIN"/>
    <property type="match status" value="1"/>
</dbReference>
<dbReference type="InterPro" id="IPR041588">
    <property type="entry name" value="Integrase_H2C2"/>
</dbReference>
<dbReference type="Proteomes" id="UP001151760">
    <property type="component" value="Unassembled WGS sequence"/>
</dbReference>
<evidence type="ECO:0000259" key="3">
    <source>
        <dbReference type="Pfam" id="PF24626"/>
    </source>
</evidence>